<feature type="transmembrane region" description="Helical" evidence="1">
    <location>
        <begin position="43"/>
        <end position="61"/>
    </location>
</feature>
<evidence type="ECO:0000313" key="2">
    <source>
        <dbReference type="EMBL" id="AAM25255.1"/>
    </source>
</evidence>
<reference evidence="2 3" key="1">
    <citation type="journal article" date="2002" name="Genome Res.">
        <title>A complete sequence of the T. tengcongensis genome.</title>
        <authorList>
            <person name="Bao Q."/>
            <person name="Tian Y."/>
            <person name="Li W."/>
            <person name="Xu Z."/>
            <person name="Xuan Z."/>
            <person name="Hu S."/>
            <person name="Dong W."/>
            <person name="Yang J."/>
            <person name="Chen Y."/>
            <person name="Xue Y."/>
            <person name="Xu Y."/>
            <person name="Lai X."/>
            <person name="Huang L."/>
            <person name="Dong X."/>
            <person name="Ma Y."/>
            <person name="Ling L."/>
            <person name="Tan H."/>
            <person name="Chen R."/>
            <person name="Wang J."/>
            <person name="Yu J."/>
            <person name="Yang H."/>
        </authorList>
    </citation>
    <scope>NUCLEOTIDE SEQUENCE [LARGE SCALE GENOMIC DNA]</scope>
    <source>
        <strain evidence="3">DSM 15242 / JCM 11007 / NBRC 100824 / MB4</strain>
    </source>
</reference>
<keyword evidence="1" id="KW-1133">Transmembrane helix</keyword>
<keyword evidence="3" id="KW-1185">Reference proteome</keyword>
<keyword evidence="1" id="KW-0812">Transmembrane</keyword>
<protein>
    <submittedName>
        <fullName evidence="2">Uncharacterized protein</fullName>
    </submittedName>
</protein>
<dbReference type="AlphaFoldDB" id="Q8R8C5"/>
<keyword evidence="1" id="KW-0472">Membrane</keyword>
<organism evidence="2 3">
    <name type="scientific">Caldanaerobacter subterraneus subsp. tengcongensis (strain DSM 15242 / JCM 11007 / NBRC 100824 / MB4)</name>
    <name type="common">Thermoanaerobacter tengcongensis</name>
    <dbReference type="NCBI Taxonomy" id="273068"/>
    <lineage>
        <taxon>Bacteria</taxon>
        <taxon>Bacillati</taxon>
        <taxon>Bacillota</taxon>
        <taxon>Clostridia</taxon>
        <taxon>Thermoanaerobacterales</taxon>
        <taxon>Thermoanaerobacteraceae</taxon>
        <taxon>Caldanaerobacter</taxon>
    </lineage>
</organism>
<accession>Q8R8C5</accession>
<feature type="transmembrane region" description="Helical" evidence="1">
    <location>
        <begin position="167"/>
        <end position="187"/>
    </location>
</feature>
<dbReference type="STRING" id="273068.TTE2082"/>
<evidence type="ECO:0000313" key="3">
    <source>
        <dbReference type="Proteomes" id="UP000000555"/>
    </source>
</evidence>
<feature type="transmembrane region" description="Helical" evidence="1">
    <location>
        <begin position="67"/>
        <end position="86"/>
    </location>
</feature>
<dbReference type="KEGG" id="tte:TTE2082"/>
<evidence type="ECO:0000256" key="1">
    <source>
        <dbReference type="SAM" id="Phobius"/>
    </source>
</evidence>
<feature type="transmembrane region" description="Helical" evidence="1">
    <location>
        <begin position="143"/>
        <end position="161"/>
    </location>
</feature>
<dbReference type="HOGENOM" id="CLU_1281208_0_0_9"/>
<sequence>MNQQCSKVNTFTILRDYKLWKKNYNFSASSFTSLHQKFYIKTMYLLFIFSLLIFILELAAVKCESSIPLIVLLILNVSLLAFYRWFKKFNIYSKENDKKIIKNQVDKVAFSIKNKHKKYKKLSEMMFKSKIYKKSLELKLHDYSYVNYINLLLGFLGGLFLKSNDTNFTLFLIIFFFAIITVIYFYIEIFLYSITYEIEMHEYKISYIEYLLTFL</sequence>
<dbReference type="RefSeq" id="WP_011026193.1">
    <property type="nucleotide sequence ID" value="NC_003869.1"/>
</dbReference>
<dbReference type="EMBL" id="AE008691">
    <property type="protein sequence ID" value="AAM25255.1"/>
    <property type="molecule type" value="Genomic_DNA"/>
</dbReference>
<name>Q8R8C5_CALS4</name>
<proteinExistence type="predicted"/>
<dbReference type="Proteomes" id="UP000000555">
    <property type="component" value="Chromosome"/>
</dbReference>
<gene>
    <name evidence="2" type="ordered locus">TTE2082</name>
</gene>